<feature type="binding site" description="in other chain" evidence="8">
    <location>
        <begin position="15"/>
        <end position="17"/>
    </location>
    <ligand>
        <name>FMN</name>
        <dbReference type="ChEBI" id="CHEBI:58210"/>
        <note>ligand shared between dimeric partners</note>
    </ligand>
</feature>
<evidence type="ECO:0000256" key="7">
    <source>
        <dbReference type="PIRNR" id="PIRNR000232"/>
    </source>
</evidence>
<dbReference type="Proteomes" id="UP000501600">
    <property type="component" value="Chromosome"/>
</dbReference>
<dbReference type="InterPro" id="IPR000415">
    <property type="entry name" value="Nitroreductase-like"/>
</dbReference>
<name>A0A6H2DIS5_9SPHN</name>
<accession>A0A6H2DIS5</accession>
<feature type="binding site" description="in other chain" evidence="8">
    <location>
        <begin position="140"/>
        <end position="142"/>
    </location>
    <ligand>
        <name>FMN</name>
        <dbReference type="ChEBI" id="CHEBI:58210"/>
        <note>ligand shared between dimeric partners</note>
    </ligand>
</feature>
<organism evidence="10 11">
    <name type="scientific">Parasphingorhabdus halotolerans</name>
    <dbReference type="NCBI Taxonomy" id="2725558"/>
    <lineage>
        <taxon>Bacteria</taxon>
        <taxon>Pseudomonadati</taxon>
        <taxon>Pseudomonadota</taxon>
        <taxon>Alphaproteobacteria</taxon>
        <taxon>Sphingomonadales</taxon>
        <taxon>Sphingomonadaceae</taxon>
        <taxon>Parasphingorhabdus</taxon>
    </lineage>
</organism>
<reference evidence="10 11" key="1">
    <citation type="submission" date="2020-04" db="EMBL/GenBank/DDBJ databases">
        <title>Genome sequence for Sphingorhabdus sp. strain M1.</title>
        <authorList>
            <person name="Park S.-J."/>
        </authorList>
    </citation>
    <scope>NUCLEOTIDE SEQUENCE [LARGE SCALE GENOMIC DNA]</scope>
    <source>
        <strain evidence="10 11">JK6</strain>
    </source>
</reference>
<feature type="binding site" evidence="8">
    <location>
        <position position="46"/>
    </location>
    <ligand>
        <name>FMN</name>
        <dbReference type="ChEBI" id="CHEBI:58210"/>
        <note>ligand shared between dimeric partners</note>
    </ligand>
</feature>
<keyword evidence="5 7" id="KW-0560">Oxidoreductase</keyword>
<keyword evidence="6 7" id="KW-0520">NAD</keyword>
<evidence type="ECO:0000256" key="1">
    <source>
        <dbReference type="ARBA" id="ARBA00007118"/>
    </source>
</evidence>
<dbReference type="AlphaFoldDB" id="A0A6H2DIS5"/>
<keyword evidence="2 7" id="KW-0285">Flavoprotein</keyword>
<dbReference type="RefSeq" id="WP_168818421.1">
    <property type="nucleotide sequence ID" value="NZ_CP051217.1"/>
</dbReference>
<keyword evidence="3 7" id="KW-0288">FMN</keyword>
<dbReference type="PIRSF" id="PIRSF000232">
    <property type="entry name" value="YdjA"/>
    <property type="match status" value="1"/>
</dbReference>
<comment type="cofactor">
    <cofactor evidence="8">
        <name>FMN</name>
        <dbReference type="ChEBI" id="CHEBI:58210"/>
    </cofactor>
    <text evidence="8">Binds 1 FMN per subunit.</text>
</comment>
<gene>
    <name evidence="10" type="ORF">HF685_04165</name>
</gene>
<dbReference type="PANTHER" id="PTHR43821:SF1">
    <property type="entry name" value="NAD(P)H NITROREDUCTASE YDJA-RELATED"/>
    <property type="match status" value="1"/>
</dbReference>
<evidence type="ECO:0000256" key="5">
    <source>
        <dbReference type="ARBA" id="ARBA00023002"/>
    </source>
</evidence>
<dbReference type="EMBL" id="CP051217">
    <property type="protein sequence ID" value="QJB68579.1"/>
    <property type="molecule type" value="Genomic_DNA"/>
</dbReference>
<dbReference type="Gene3D" id="3.40.109.10">
    <property type="entry name" value="NADH Oxidase"/>
    <property type="match status" value="1"/>
</dbReference>
<dbReference type="EC" id="1.-.-.-" evidence="7"/>
<evidence type="ECO:0000256" key="8">
    <source>
        <dbReference type="PIRSR" id="PIRSR000232-1"/>
    </source>
</evidence>
<protein>
    <recommendedName>
        <fullName evidence="7">Putative NAD(P)H nitroreductase</fullName>
        <ecNumber evidence="7">1.-.-.-</ecNumber>
    </recommendedName>
</protein>
<sequence>MFNDLSSLASYLASRRSGRPREMIAPGPSDTQIEKIVEMAMRTPDHGKLAPWRVVSVGKDQRDRLVEGMTAAYLKETPGAGRLELEALDKISNEAPTLLIVLSTPDQSSKIPLWEQELSCGAFCMNLIHAVHATGFVGSWITGWPAFNDDVRDLFGKTPQKIAGFIFIGTASAELKERPRPELSQILSKWDG</sequence>
<dbReference type="SUPFAM" id="SSF55469">
    <property type="entry name" value="FMN-dependent nitroreductase-like"/>
    <property type="match status" value="1"/>
</dbReference>
<dbReference type="InterPro" id="IPR052530">
    <property type="entry name" value="NAD(P)H_nitroreductase"/>
</dbReference>
<proteinExistence type="inferred from homology"/>
<feature type="binding site" evidence="8">
    <location>
        <position position="42"/>
    </location>
    <ligand>
        <name>FMN</name>
        <dbReference type="ChEBI" id="CHEBI:58210"/>
        <note>ligand shared between dimeric partners</note>
    </ligand>
</feature>
<dbReference type="GO" id="GO:0016491">
    <property type="term" value="F:oxidoreductase activity"/>
    <property type="evidence" value="ECO:0007669"/>
    <property type="project" value="UniProtKB-UniRule"/>
</dbReference>
<dbReference type="Pfam" id="PF00881">
    <property type="entry name" value="Nitroreductase"/>
    <property type="match status" value="1"/>
</dbReference>
<dbReference type="PANTHER" id="PTHR43821">
    <property type="entry name" value="NAD(P)H NITROREDUCTASE YDJA-RELATED"/>
    <property type="match status" value="1"/>
</dbReference>
<evidence type="ECO:0000256" key="3">
    <source>
        <dbReference type="ARBA" id="ARBA00022643"/>
    </source>
</evidence>
<evidence type="ECO:0000313" key="10">
    <source>
        <dbReference type="EMBL" id="QJB68579.1"/>
    </source>
</evidence>
<evidence type="ECO:0000313" key="11">
    <source>
        <dbReference type="Proteomes" id="UP000501600"/>
    </source>
</evidence>
<keyword evidence="11" id="KW-1185">Reference proteome</keyword>
<dbReference type="KEGG" id="phao:HF685_04165"/>
<dbReference type="CDD" id="cd02135">
    <property type="entry name" value="YdjA-like"/>
    <property type="match status" value="1"/>
</dbReference>
<evidence type="ECO:0000256" key="6">
    <source>
        <dbReference type="ARBA" id="ARBA00023027"/>
    </source>
</evidence>
<feature type="domain" description="Nitroreductase" evidence="9">
    <location>
        <begin position="14"/>
        <end position="169"/>
    </location>
</feature>
<evidence type="ECO:0000256" key="4">
    <source>
        <dbReference type="ARBA" id="ARBA00022857"/>
    </source>
</evidence>
<evidence type="ECO:0000256" key="2">
    <source>
        <dbReference type="ARBA" id="ARBA00022630"/>
    </source>
</evidence>
<keyword evidence="4 7" id="KW-0521">NADP</keyword>
<evidence type="ECO:0000259" key="9">
    <source>
        <dbReference type="Pfam" id="PF00881"/>
    </source>
</evidence>
<comment type="similarity">
    <text evidence="1 7">Belongs to the nitroreductase family.</text>
</comment>
<dbReference type="InterPro" id="IPR029479">
    <property type="entry name" value="Nitroreductase"/>
</dbReference>
<dbReference type="InterPro" id="IPR026021">
    <property type="entry name" value="YdjA-like"/>
</dbReference>